<reference evidence="3" key="2">
    <citation type="submission" date="2025-08" db="UniProtKB">
        <authorList>
            <consortium name="Ensembl"/>
        </authorList>
    </citation>
    <scope>IDENTIFICATION</scope>
</reference>
<protein>
    <recommendedName>
        <fullName evidence="5">Lipid-binding serum glycoprotein N-terminal domain-containing protein</fullName>
    </recommendedName>
</protein>
<proteinExistence type="inferred from homology"/>
<reference evidence="3" key="3">
    <citation type="submission" date="2025-09" db="UniProtKB">
        <authorList>
            <consortium name="Ensembl"/>
        </authorList>
    </citation>
    <scope>IDENTIFICATION</scope>
</reference>
<dbReference type="GeneTree" id="ENSGT01010000222653"/>
<organism evidence="3 4">
    <name type="scientific">Bos mutus grunniens</name>
    <name type="common">Wild yak</name>
    <name type="synonym">Bos grunniens</name>
    <dbReference type="NCBI Taxonomy" id="30521"/>
    <lineage>
        <taxon>Eukaryota</taxon>
        <taxon>Metazoa</taxon>
        <taxon>Chordata</taxon>
        <taxon>Craniata</taxon>
        <taxon>Vertebrata</taxon>
        <taxon>Euteleostomi</taxon>
        <taxon>Mammalia</taxon>
        <taxon>Eutheria</taxon>
        <taxon>Laurasiatheria</taxon>
        <taxon>Artiodactyla</taxon>
        <taxon>Ruminantia</taxon>
        <taxon>Pecora</taxon>
        <taxon>Bovidae</taxon>
        <taxon>Bovinae</taxon>
        <taxon>Bos</taxon>
    </lineage>
</organism>
<name>A0A8B9WLU4_BOSMU</name>
<dbReference type="InterPro" id="IPR051660">
    <property type="entry name" value="BPI_fold-BPI/LBP"/>
</dbReference>
<sequence>MASLGAGITVGHSHFGSRSHNYHGRSEAGTFLGHGQSGHGNSDHSGSTGEVKLGNIGHMGTPVDGKTPQHGRPVNSNALLPLAHNNLGGGTGMGSGNPPSQTNALSKDILAQEGLLGANLLNNKHLIRERERLLKILLGSKTLPAGKDHLLGAVGSLALEGLFCKGSLGGVCSYGSLDNINDVLKSVVPFGKLNSWLNIINFDVIQVSWKVYPLNHFQLQFQTRLTISFPRIFSFLGGSKVDVTIEVPLEMPQIRLNQVLFTPQNCKLIFTRMLMRAGCPVPLPSQLSAVTEVMLRQILHNCLPNMVSLTKWAPGRP</sequence>
<evidence type="ECO:0008006" key="5">
    <source>
        <dbReference type="Google" id="ProtNLM"/>
    </source>
</evidence>
<dbReference type="PANTHER" id="PTHR46019:SF9">
    <property type="entry name" value="BPI FOLD CONTAINING FAMILY A, MEMBER 6"/>
    <property type="match status" value="1"/>
</dbReference>
<dbReference type="Proteomes" id="UP000694520">
    <property type="component" value="Chromosome 12"/>
</dbReference>
<comment type="similarity">
    <text evidence="1">Belongs to the BPI/LBP/Plunc superfamily. BPI/LBP family.</text>
</comment>
<keyword evidence="4" id="KW-1185">Reference proteome</keyword>
<dbReference type="AlphaFoldDB" id="A0A8B9WLU4"/>
<evidence type="ECO:0000256" key="1">
    <source>
        <dbReference type="ARBA" id="ARBA00007292"/>
    </source>
</evidence>
<feature type="region of interest" description="Disordered" evidence="2">
    <location>
        <begin position="1"/>
        <end position="58"/>
    </location>
</feature>
<evidence type="ECO:0000313" key="3">
    <source>
        <dbReference type="Ensembl" id="ENSBGRP00000008713.1"/>
    </source>
</evidence>
<accession>A0A8B9WLU4</accession>
<dbReference type="Ensembl" id="ENSBGRT00000010031.1">
    <property type="protein sequence ID" value="ENSBGRP00000008713.1"/>
    <property type="gene ID" value="ENSBGRG00000005450.1"/>
</dbReference>
<evidence type="ECO:0000256" key="2">
    <source>
        <dbReference type="SAM" id="MobiDB-lite"/>
    </source>
</evidence>
<reference evidence="3" key="1">
    <citation type="submission" date="2019-05" db="EMBL/GenBank/DDBJ databases">
        <authorList>
            <person name="Zhang S."/>
            <person name="Liu J."/>
        </authorList>
    </citation>
    <scope>NUCLEOTIDE SEQUENCE [LARGE SCALE GENOMIC DNA]</scope>
</reference>
<evidence type="ECO:0000313" key="4">
    <source>
        <dbReference type="Proteomes" id="UP000694520"/>
    </source>
</evidence>
<feature type="compositionally biased region" description="Polar residues" evidence="2">
    <location>
        <begin position="39"/>
        <end position="48"/>
    </location>
</feature>
<dbReference type="Gene3D" id="3.15.10.10">
    <property type="entry name" value="Bactericidal permeability-increasing protein, domain 1"/>
    <property type="match status" value="1"/>
</dbReference>
<dbReference type="PANTHER" id="PTHR46019">
    <property type="entry name" value="BPI FOLD-CONTAINING FAMILY B MEMBER 4-RELATED"/>
    <property type="match status" value="1"/>
</dbReference>